<evidence type="ECO:0000313" key="3">
    <source>
        <dbReference type="EnsemblPlants" id="AES86366"/>
    </source>
</evidence>
<dbReference type="PANTHER" id="PTHR23322">
    <property type="entry name" value="FAS-ASSOCIATED PROTEIN"/>
    <property type="match status" value="1"/>
</dbReference>
<dbReference type="OrthoDB" id="1733707at2759"/>
<reference evidence="3" key="3">
    <citation type="submission" date="2015-04" db="UniProtKB">
        <authorList>
            <consortium name="EnsemblPlants"/>
        </authorList>
    </citation>
    <scope>IDENTIFICATION</scope>
    <source>
        <strain evidence="3">cv. Jemalong A17</strain>
    </source>
</reference>
<feature type="domain" description="UAS" evidence="1">
    <location>
        <begin position="103"/>
        <end position="226"/>
    </location>
</feature>
<dbReference type="Gene3D" id="1.10.8.10">
    <property type="entry name" value="DNA helicase RuvA subunit, C-terminal domain"/>
    <property type="match status" value="1"/>
</dbReference>
<dbReference type="STRING" id="3880.G7JVM9"/>
<dbReference type="InterPro" id="IPR050730">
    <property type="entry name" value="UBX_domain-protein"/>
</dbReference>
<dbReference type="CDD" id="cd02958">
    <property type="entry name" value="UAS"/>
    <property type="match status" value="1"/>
</dbReference>
<protein>
    <submittedName>
        <fullName evidence="2">UBX domain protein</fullName>
    </submittedName>
</protein>
<evidence type="ECO:0000259" key="1">
    <source>
        <dbReference type="SMART" id="SM00594"/>
    </source>
</evidence>
<dbReference type="SUPFAM" id="SSF52833">
    <property type="entry name" value="Thioredoxin-like"/>
    <property type="match status" value="1"/>
</dbReference>
<dbReference type="Pfam" id="PF14555">
    <property type="entry name" value="UBA_4"/>
    <property type="match status" value="1"/>
</dbReference>
<dbReference type="InterPro" id="IPR006577">
    <property type="entry name" value="UAS"/>
</dbReference>
<dbReference type="PANTHER" id="PTHR23322:SF6">
    <property type="entry name" value="UBX DOMAIN-CONTAINING PROTEIN 7"/>
    <property type="match status" value="1"/>
</dbReference>
<reference evidence="2 4" key="2">
    <citation type="journal article" date="2014" name="BMC Genomics">
        <title>An improved genome release (version Mt4.0) for the model legume Medicago truncatula.</title>
        <authorList>
            <person name="Tang H."/>
            <person name="Krishnakumar V."/>
            <person name="Bidwell S."/>
            <person name="Rosen B."/>
            <person name="Chan A."/>
            <person name="Zhou S."/>
            <person name="Gentzbittel L."/>
            <person name="Childs K.L."/>
            <person name="Yandell M."/>
            <person name="Gundlach H."/>
            <person name="Mayer K.F."/>
            <person name="Schwartz D.C."/>
            <person name="Town C.D."/>
        </authorList>
    </citation>
    <scope>GENOME REANNOTATION</scope>
    <source>
        <strain evidence="3 4">cv. Jemalong A17</strain>
    </source>
</reference>
<dbReference type="GO" id="GO:0043130">
    <property type="term" value="F:ubiquitin binding"/>
    <property type="evidence" value="ECO:0000318"/>
    <property type="project" value="GO_Central"/>
</dbReference>
<reference evidence="2 4" key="1">
    <citation type="journal article" date="2011" name="Nature">
        <title>The Medicago genome provides insight into the evolution of rhizobial symbioses.</title>
        <authorList>
            <person name="Young N.D."/>
            <person name="Debelle F."/>
            <person name="Oldroyd G.E."/>
            <person name="Geurts R."/>
            <person name="Cannon S.B."/>
            <person name="Udvardi M.K."/>
            <person name="Benedito V.A."/>
            <person name="Mayer K.F."/>
            <person name="Gouzy J."/>
            <person name="Schoof H."/>
            <person name="Van de Peer Y."/>
            <person name="Proost S."/>
            <person name="Cook D.R."/>
            <person name="Meyers B.C."/>
            <person name="Spannagl M."/>
            <person name="Cheung F."/>
            <person name="De Mita S."/>
            <person name="Krishnakumar V."/>
            <person name="Gundlach H."/>
            <person name="Zhou S."/>
            <person name="Mudge J."/>
            <person name="Bharti A.K."/>
            <person name="Murray J.D."/>
            <person name="Naoumkina M.A."/>
            <person name="Rosen B."/>
            <person name="Silverstein K.A."/>
            <person name="Tang H."/>
            <person name="Rombauts S."/>
            <person name="Zhao P.X."/>
            <person name="Zhou P."/>
            <person name="Barbe V."/>
            <person name="Bardou P."/>
            <person name="Bechner M."/>
            <person name="Bellec A."/>
            <person name="Berger A."/>
            <person name="Berges H."/>
            <person name="Bidwell S."/>
            <person name="Bisseling T."/>
            <person name="Choisne N."/>
            <person name="Couloux A."/>
            <person name="Denny R."/>
            <person name="Deshpande S."/>
            <person name="Dai X."/>
            <person name="Doyle J.J."/>
            <person name="Dudez A.M."/>
            <person name="Farmer A.D."/>
            <person name="Fouteau S."/>
            <person name="Franken C."/>
            <person name="Gibelin C."/>
            <person name="Gish J."/>
            <person name="Goldstein S."/>
            <person name="Gonzalez A.J."/>
            <person name="Green P.J."/>
            <person name="Hallab A."/>
            <person name="Hartog M."/>
            <person name="Hua A."/>
            <person name="Humphray S.J."/>
            <person name="Jeong D.H."/>
            <person name="Jing Y."/>
            <person name="Jocker A."/>
            <person name="Kenton S.M."/>
            <person name="Kim D.J."/>
            <person name="Klee K."/>
            <person name="Lai H."/>
            <person name="Lang C."/>
            <person name="Lin S."/>
            <person name="Macmil S.L."/>
            <person name="Magdelenat G."/>
            <person name="Matthews L."/>
            <person name="McCorrison J."/>
            <person name="Monaghan E.L."/>
            <person name="Mun J.H."/>
            <person name="Najar F.Z."/>
            <person name="Nicholson C."/>
            <person name="Noirot C."/>
            <person name="O'Bleness M."/>
            <person name="Paule C.R."/>
            <person name="Poulain J."/>
            <person name="Prion F."/>
            <person name="Qin B."/>
            <person name="Qu C."/>
            <person name="Retzel E.F."/>
            <person name="Riddle C."/>
            <person name="Sallet E."/>
            <person name="Samain S."/>
            <person name="Samson N."/>
            <person name="Sanders I."/>
            <person name="Saurat O."/>
            <person name="Scarpelli C."/>
            <person name="Schiex T."/>
            <person name="Segurens B."/>
            <person name="Severin A.J."/>
            <person name="Sherrier D.J."/>
            <person name="Shi R."/>
            <person name="Sims S."/>
            <person name="Singer S.R."/>
            <person name="Sinharoy S."/>
            <person name="Sterck L."/>
            <person name="Viollet A."/>
            <person name="Wang B.B."/>
            <person name="Wang K."/>
            <person name="Wang M."/>
            <person name="Wang X."/>
            <person name="Warfsmann J."/>
            <person name="Weissenbach J."/>
            <person name="White D.D."/>
            <person name="White J.D."/>
            <person name="Wiley G.B."/>
            <person name="Wincker P."/>
            <person name="Xing Y."/>
            <person name="Yang L."/>
            <person name="Yao Z."/>
            <person name="Ying F."/>
            <person name="Zhai J."/>
            <person name="Zhou L."/>
            <person name="Zuber A."/>
            <person name="Denarie J."/>
            <person name="Dixon R.A."/>
            <person name="May G.D."/>
            <person name="Schwartz D.C."/>
            <person name="Rogers J."/>
            <person name="Quetier F."/>
            <person name="Town C.D."/>
            <person name="Roe B.A."/>
        </authorList>
    </citation>
    <scope>NUCLEOTIDE SEQUENCE [LARGE SCALE GENOMIC DNA]</scope>
    <source>
        <strain evidence="2">A17</strain>
        <strain evidence="3 4">cv. Jemalong A17</strain>
    </source>
</reference>
<dbReference type="PaxDb" id="3880-AES86366"/>
<gene>
    <name evidence="3" type="primary">11421040</name>
    <name evidence="2" type="ordered locus">MTR_4g006220</name>
</gene>
<dbReference type="eggNOG" id="KOG1364">
    <property type="taxonomic scope" value="Eukaryota"/>
</dbReference>
<keyword evidence="4" id="KW-1185">Reference proteome</keyword>
<evidence type="ECO:0000313" key="4">
    <source>
        <dbReference type="Proteomes" id="UP000002051"/>
    </source>
</evidence>
<dbReference type="SMART" id="SM00594">
    <property type="entry name" value="UAS"/>
    <property type="match status" value="1"/>
</dbReference>
<dbReference type="Pfam" id="PF13899">
    <property type="entry name" value="Thioredoxin_7"/>
    <property type="match status" value="1"/>
</dbReference>
<dbReference type="GO" id="GO:0043161">
    <property type="term" value="P:proteasome-mediated ubiquitin-dependent protein catabolic process"/>
    <property type="evidence" value="ECO:0000318"/>
    <property type="project" value="GO_Central"/>
</dbReference>
<sequence length="320" mass="35958">MEFSDKEETLISIFLNTARPQNDDTAIHFLQASNWDLEEALHCYLSGDYDDQAILLSDRGSRLGHISPEKRNSLPYIVQEPTRVWETELGATTSTAESSRQDNLASLYRPPFHLLFDGSFYKAKSAASMQDKWLLVNIQSTREFSSHMLNRDTWANDAVSQIISTNFIFWQVFDDTYEGHDVCADYRLDSIPAVLVIDPITGKKMCSWDGMVEPQSLLEGLLTFLDAGPTDHHNTLSHKLPRRNSSPSKSTVNVNIFVDVTTTVDSDASEVGDEEVQRALEASFKSVKESSEIAGGDNKYENVASNLQETTVMEFEKLVI</sequence>
<dbReference type="Gene3D" id="3.40.30.10">
    <property type="entry name" value="Glutaredoxin"/>
    <property type="match status" value="1"/>
</dbReference>
<proteinExistence type="predicted"/>
<dbReference type="EMBL" id="CM001220">
    <property type="protein sequence ID" value="AES86366.1"/>
    <property type="molecule type" value="Genomic_DNA"/>
</dbReference>
<dbReference type="AlphaFoldDB" id="G7JVM9"/>
<dbReference type="OMA" id="PSEYHAN"/>
<dbReference type="GO" id="GO:0005634">
    <property type="term" value="C:nucleus"/>
    <property type="evidence" value="ECO:0000318"/>
    <property type="project" value="GO_Central"/>
</dbReference>
<dbReference type="EnsemblPlants" id="AES86366">
    <property type="protein sequence ID" value="AES86366"/>
    <property type="gene ID" value="MTR_4g006220"/>
</dbReference>
<dbReference type="ExpressionAtlas" id="G7JVM9">
    <property type="expression patterns" value="differential"/>
</dbReference>
<dbReference type="Proteomes" id="UP000002051">
    <property type="component" value="Chromosome 4"/>
</dbReference>
<name>G7JVM9_MEDTR</name>
<evidence type="ECO:0000313" key="2">
    <source>
        <dbReference type="EMBL" id="AES86366.1"/>
    </source>
</evidence>
<accession>G7JVM9</accession>
<dbReference type="InterPro" id="IPR036249">
    <property type="entry name" value="Thioredoxin-like_sf"/>
</dbReference>
<organism evidence="2 4">
    <name type="scientific">Medicago truncatula</name>
    <name type="common">Barrel medic</name>
    <name type="synonym">Medicago tribuloides</name>
    <dbReference type="NCBI Taxonomy" id="3880"/>
    <lineage>
        <taxon>Eukaryota</taxon>
        <taxon>Viridiplantae</taxon>
        <taxon>Streptophyta</taxon>
        <taxon>Embryophyta</taxon>
        <taxon>Tracheophyta</taxon>
        <taxon>Spermatophyta</taxon>
        <taxon>Magnoliopsida</taxon>
        <taxon>eudicotyledons</taxon>
        <taxon>Gunneridae</taxon>
        <taxon>Pentapetalae</taxon>
        <taxon>rosids</taxon>
        <taxon>fabids</taxon>
        <taxon>Fabales</taxon>
        <taxon>Fabaceae</taxon>
        <taxon>Papilionoideae</taxon>
        <taxon>50 kb inversion clade</taxon>
        <taxon>NPAAA clade</taxon>
        <taxon>Hologalegina</taxon>
        <taxon>IRL clade</taxon>
        <taxon>Trifolieae</taxon>
        <taxon>Medicago</taxon>
    </lineage>
</organism>